<feature type="domain" description="G-protein coupled receptors family 1 profile" evidence="9">
    <location>
        <begin position="32"/>
        <end position="286"/>
    </location>
</feature>
<evidence type="ECO:0000256" key="3">
    <source>
        <dbReference type="ARBA" id="ARBA00022989"/>
    </source>
</evidence>
<dbReference type="EMBL" id="CAJNOO010001152">
    <property type="protein sequence ID" value="CAF1105929.1"/>
    <property type="molecule type" value="Genomic_DNA"/>
</dbReference>
<proteinExistence type="predicted"/>
<comment type="caution">
    <text evidence="10">The sequence shown here is derived from an EMBL/GenBank/DDBJ whole genome shotgun (WGS) entry which is preliminary data.</text>
</comment>
<feature type="transmembrane region" description="Helical" evidence="8">
    <location>
        <begin position="96"/>
        <end position="114"/>
    </location>
</feature>
<dbReference type="OrthoDB" id="10015179at2759"/>
<reference evidence="10" key="1">
    <citation type="submission" date="2021-02" db="EMBL/GenBank/DDBJ databases">
        <authorList>
            <person name="Nowell W R."/>
        </authorList>
    </citation>
    <scope>NUCLEOTIDE SEQUENCE</scope>
</reference>
<keyword evidence="3 8" id="KW-1133">Transmembrane helix</keyword>
<feature type="transmembrane region" description="Helical" evidence="8">
    <location>
        <begin position="52"/>
        <end position="76"/>
    </location>
</feature>
<feature type="transmembrane region" description="Helical" evidence="8">
    <location>
        <begin position="177"/>
        <end position="201"/>
    </location>
</feature>
<evidence type="ECO:0000256" key="7">
    <source>
        <dbReference type="ARBA" id="ARBA00023224"/>
    </source>
</evidence>
<evidence type="ECO:0000259" key="9">
    <source>
        <dbReference type="PROSITE" id="PS50262"/>
    </source>
</evidence>
<evidence type="ECO:0000256" key="2">
    <source>
        <dbReference type="ARBA" id="ARBA00022692"/>
    </source>
</evidence>
<name>A0A814PG64_9BILA</name>
<dbReference type="Pfam" id="PF00001">
    <property type="entry name" value="7tm_1"/>
    <property type="match status" value="1"/>
</dbReference>
<evidence type="ECO:0000256" key="6">
    <source>
        <dbReference type="ARBA" id="ARBA00023170"/>
    </source>
</evidence>
<keyword evidence="5 8" id="KW-0472">Membrane</keyword>
<dbReference type="PANTHER" id="PTHR24243">
    <property type="entry name" value="G-PROTEIN COUPLED RECEPTOR"/>
    <property type="match status" value="1"/>
</dbReference>
<gene>
    <name evidence="10" type="ORF">RFH988_LOCUS19571</name>
</gene>
<feature type="transmembrane region" description="Helical" evidence="8">
    <location>
        <begin position="20"/>
        <end position="40"/>
    </location>
</feature>
<evidence type="ECO:0000256" key="1">
    <source>
        <dbReference type="ARBA" id="ARBA00004141"/>
    </source>
</evidence>
<accession>A0A814PG64</accession>
<protein>
    <recommendedName>
        <fullName evidence="9">G-protein coupled receptors family 1 profile domain-containing protein</fullName>
    </recommendedName>
</protein>
<dbReference type="Gene3D" id="1.20.1070.10">
    <property type="entry name" value="Rhodopsin 7-helix transmembrane proteins"/>
    <property type="match status" value="1"/>
</dbReference>
<organism evidence="10 11">
    <name type="scientific">Rotaria sordida</name>
    <dbReference type="NCBI Taxonomy" id="392033"/>
    <lineage>
        <taxon>Eukaryota</taxon>
        <taxon>Metazoa</taxon>
        <taxon>Spiralia</taxon>
        <taxon>Gnathifera</taxon>
        <taxon>Rotifera</taxon>
        <taxon>Eurotatoria</taxon>
        <taxon>Bdelloidea</taxon>
        <taxon>Philodinida</taxon>
        <taxon>Philodinidae</taxon>
        <taxon>Rotaria</taxon>
    </lineage>
</organism>
<feature type="transmembrane region" description="Helical" evidence="8">
    <location>
        <begin position="134"/>
        <end position="157"/>
    </location>
</feature>
<sequence>MSSLSTAQLILNVSQQYTIYVGFIILFSGILGHIANIFVFTHLTIFRKIPSVFYIIAESILDLLQLMIIFTTSIVVNGFDYDLAQTSLVWCKLKPFLTQSITLISFNIICFAAIDQYLSTSVYPFLRQKSTIKIAKILTTIAIIFWILHATLTIFLYEIQSKYGCNIYDHNFRNYVTYFYYIILIGILPITISTFFSILAYRNVRRIVRHQMPIRRRKLDQQLTAMILVRVGFFVIMSLPYLLQRIYTFSTLTYDNDVISQAILQLITAITVSLFNLNYAGSFYLFLISSTRFRRQVKHFFINKYWRMYCRQGIRQNQVAVSGHCFASEFDLQQIQ</sequence>
<dbReference type="GO" id="GO:0005886">
    <property type="term" value="C:plasma membrane"/>
    <property type="evidence" value="ECO:0007669"/>
    <property type="project" value="TreeGrafter"/>
</dbReference>
<evidence type="ECO:0000256" key="5">
    <source>
        <dbReference type="ARBA" id="ARBA00023136"/>
    </source>
</evidence>
<dbReference type="InterPro" id="IPR017452">
    <property type="entry name" value="GPCR_Rhodpsn_7TM"/>
</dbReference>
<feature type="transmembrane region" description="Helical" evidence="8">
    <location>
        <begin position="222"/>
        <end position="243"/>
    </location>
</feature>
<dbReference type="GO" id="GO:0004930">
    <property type="term" value="F:G protein-coupled receptor activity"/>
    <property type="evidence" value="ECO:0007669"/>
    <property type="project" value="UniProtKB-KW"/>
</dbReference>
<evidence type="ECO:0000256" key="4">
    <source>
        <dbReference type="ARBA" id="ARBA00023040"/>
    </source>
</evidence>
<dbReference type="InterPro" id="IPR000276">
    <property type="entry name" value="GPCR_Rhodpsn"/>
</dbReference>
<keyword evidence="6" id="KW-0675">Receptor</keyword>
<evidence type="ECO:0000313" key="11">
    <source>
        <dbReference type="Proteomes" id="UP000663882"/>
    </source>
</evidence>
<keyword evidence="2 8" id="KW-0812">Transmembrane</keyword>
<dbReference type="Proteomes" id="UP000663882">
    <property type="component" value="Unassembled WGS sequence"/>
</dbReference>
<dbReference type="PANTHER" id="PTHR24243:SF230">
    <property type="entry name" value="G-PROTEIN COUPLED RECEPTORS FAMILY 1 PROFILE DOMAIN-CONTAINING PROTEIN"/>
    <property type="match status" value="1"/>
</dbReference>
<comment type="subcellular location">
    <subcellularLocation>
        <location evidence="1">Membrane</location>
        <topology evidence="1">Multi-pass membrane protein</topology>
    </subcellularLocation>
</comment>
<evidence type="ECO:0000256" key="8">
    <source>
        <dbReference type="SAM" id="Phobius"/>
    </source>
</evidence>
<dbReference type="AlphaFoldDB" id="A0A814PG64"/>
<dbReference type="PROSITE" id="PS50262">
    <property type="entry name" value="G_PROTEIN_RECEP_F1_2"/>
    <property type="match status" value="1"/>
</dbReference>
<feature type="transmembrane region" description="Helical" evidence="8">
    <location>
        <begin position="263"/>
        <end position="288"/>
    </location>
</feature>
<dbReference type="SUPFAM" id="SSF81321">
    <property type="entry name" value="Family A G protein-coupled receptor-like"/>
    <property type="match status" value="1"/>
</dbReference>
<evidence type="ECO:0000313" key="10">
    <source>
        <dbReference type="EMBL" id="CAF1105929.1"/>
    </source>
</evidence>
<keyword evidence="4" id="KW-0297">G-protein coupled receptor</keyword>
<keyword evidence="7" id="KW-0807">Transducer</keyword>